<evidence type="ECO:0000313" key="1">
    <source>
        <dbReference type="EMBL" id="KAK3242722.1"/>
    </source>
</evidence>
<dbReference type="EMBL" id="LGRX02033127">
    <property type="protein sequence ID" value="KAK3242722.1"/>
    <property type="molecule type" value="Genomic_DNA"/>
</dbReference>
<dbReference type="Proteomes" id="UP001190700">
    <property type="component" value="Unassembled WGS sequence"/>
</dbReference>
<dbReference type="Gene3D" id="2.60.120.620">
    <property type="entry name" value="q2cbj1_9rhob like domain"/>
    <property type="match status" value="1"/>
</dbReference>
<evidence type="ECO:0000313" key="2">
    <source>
        <dbReference type="Proteomes" id="UP001190700"/>
    </source>
</evidence>
<sequence>MVDWKNITVGILAFVLVVCAGVFARPLLWKLNLDVKDAPNTFGLQEAFNVAEEADFTPAAKVAEDVAQATKELDISPSLNASTDIDIDDDDCGPITKAEAQYTYDAIKSAPLIRSPYPHIYLTPVYHPRVFKCVLKHMPVGNSTAFVRTQKKPRFSIRLTSSVSDKSGLNNVAFWRSFSKELGGSRIAMLWVERFRSVLKERGNLKKPSDVLYNLDLSRDTSGWFIKPHTDSVAKLVTTLYYLPPDTSNSDIGTAIFNGGKQGKDLKMVKTAPFVPNAVLAFAPCTRSWHGVSETALDKVAKRDTIQAFVRPRTPVKSKGEC</sequence>
<organism evidence="1 2">
    <name type="scientific">Cymbomonas tetramitiformis</name>
    <dbReference type="NCBI Taxonomy" id="36881"/>
    <lineage>
        <taxon>Eukaryota</taxon>
        <taxon>Viridiplantae</taxon>
        <taxon>Chlorophyta</taxon>
        <taxon>Pyramimonadophyceae</taxon>
        <taxon>Pyramimonadales</taxon>
        <taxon>Pyramimonadaceae</taxon>
        <taxon>Cymbomonas</taxon>
    </lineage>
</organism>
<gene>
    <name evidence="1" type="ORF">CYMTET_47598</name>
</gene>
<comment type="caution">
    <text evidence="1">The sequence shown here is derived from an EMBL/GenBank/DDBJ whole genome shotgun (WGS) entry which is preliminary data.</text>
</comment>
<accession>A0AAE0EWJ3</accession>
<reference evidence="1 2" key="1">
    <citation type="journal article" date="2015" name="Genome Biol. Evol.">
        <title>Comparative Genomics of a Bacterivorous Green Alga Reveals Evolutionary Causalities and Consequences of Phago-Mixotrophic Mode of Nutrition.</title>
        <authorList>
            <person name="Burns J.A."/>
            <person name="Paasch A."/>
            <person name="Narechania A."/>
            <person name="Kim E."/>
        </authorList>
    </citation>
    <scope>NUCLEOTIDE SEQUENCE [LARGE SCALE GENOMIC DNA]</scope>
    <source>
        <strain evidence="1 2">PLY_AMNH</strain>
    </source>
</reference>
<name>A0AAE0EWJ3_9CHLO</name>
<protein>
    <submittedName>
        <fullName evidence="1">Uncharacterized protein</fullName>
    </submittedName>
</protein>
<keyword evidence="2" id="KW-1185">Reference proteome</keyword>
<proteinExistence type="predicted"/>
<dbReference type="AlphaFoldDB" id="A0AAE0EWJ3"/>